<dbReference type="InterPro" id="IPR010065">
    <property type="entry name" value="AA_ABC_transptr_permease_3TM"/>
</dbReference>
<dbReference type="FunFam" id="1.10.3720.10:FF:000012">
    <property type="entry name" value="Histidine ABC transporter permease HisM"/>
    <property type="match status" value="1"/>
</dbReference>
<feature type="domain" description="ABC transmembrane type-1" evidence="13">
    <location>
        <begin position="26"/>
        <end position="227"/>
    </location>
</feature>
<feature type="transmembrane region" description="Helical" evidence="12">
    <location>
        <begin position="170"/>
        <end position="189"/>
    </location>
</feature>
<proteinExistence type="inferred from homology"/>
<dbReference type="Gene3D" id="1.10.3720.10">
    <property type="entry name" value="MetI-like"/>
    <property type="match status" value="1"/>
</dbReference>
<evidence type="ECO:0000256" key="7">
    <source>
        <dbReference type="ARBA" id="ARBA00022970"/>
    </source>
</evidence>
<dbReference type="InterPro" id="IPR000515">
    <property type="entry name" value="MetI-like"/>
</dbReference>
<dbReference type="CDD" id="cd06261">
    <property type="entry name" value="TM_PBP2"/>
    <property type="match status" value="1"/>
</dbReference>
<evidence type="ECO:0000256" key="9">
    <source>
        <dbReference type="ARBA" id="ARBA00023136"/>
    </source>
</evidence>
<comment type="subcellular location">
    <subcellularLocation>
        <location evidence="1">Cell inner membrane</location>
        <topology evidence="1">Multi-pass membrane protein</topology>
    </subcellularLocation>
    <subcellularLocation>
        <location evidence="12">Cell membrane</location>
        <topology evidence="12">Multi-pass membrane protein</topology>
    </subcellularLocation>
</comment>
<dbReference type="PANTHER" id="PTHR30450">
    <property type="entry name" value="ABC TRANSPORTER PERMEASE"/>
    <property type="match status" value="1"/>
</dbReference>
<keyword evidence="5" id="KW-0997">Cell inner membrane</keyword>
<keyword evidence="9 12" id="KW-0472">Membrane</keyword>
<evidence type="ECO:0000256" key="6">
    <source>
        <dbReference type="ARBA" id="ARBA00022692"/>
    </source>
</evidence>
<dbReference type="PROSITE" id="PS50928">
    <property type="entry name" value="ABC_TM1"/>
    <property type="match status" value="1"/>
</dbReference>
<gene>
    <name evidence="14" type="ORF">ALP29_100627</name>
</gene>
<feature type="transmembrane region" description="Helical" evidence="12">
    <location>
        <begin position="23"/>
        <end position="47"/>
    </location>
</feature>
<name>A0A3M5WBY1_PSESX</name>
<dbReference type="SUPFAM" id="SSF161098">
    <property type="entry name" value="MetI-like"/>
    <property type="match status" value="1"/>
</dbReference>
<protein>
    <recommendedName>
        <fullName evidence="10">Histidine/lysine/arginine/ornithine transport system permease protein HisM</fullName>
    </recommendedName>
</protein>
<evidence type="ECO:0000256" key="5">
    <source>
        <dbReference type="ARBA" id="ARBA00022519"/>
    </source>
</evidence>
<evidence type="ECO:0000256" key="3">
    <source>
        <dbReference type="ARBA" id="ARBA00022448"/>
    </source>
</evidence>
<comment type="similarity">
    <text evidence="2">Belongs to the binding-protein-dependent transport system permease family. HisMQ subfamily.</text>
</comment>
<evidence type="ECO:0000256" key="4">
    <source>
        <dbReference type="ARBA" id="ARBA00022475"/>
    </source>
</evidence>
<dbReference type="GO" id="GO:0006865">
    <property type="term" value="P:amino acid transport"/>
    <property type="evidence" value="ECO:0007669"/>
    <property type="project" value="UniProtKB-KW"/>
</dbReference>
<dbReference type="NCBIfam" id="NF011651">
    <property type="entry name" value="PRK15069.1"/>
    <property type="match status" value="1"/>
</dbReference>
<evidence type="ECO:0000256" key="10">
    <source>
        <dbReference type="ARBA" id="ARBA00039779"/>
    </source>
</evidence>
<organism evidence="14 15">
    <name type="scientific">Pseudomonas syringae pv. avii</name>
    <dbReference type="NCBI Taxonomy" id="663959"/>
    <lineage>
        <taxon>Bacteria</taxon>
        <taxon>Pseudomonadati</taxon>
        <taxon>Pseudomonadota</taxon>
        <taxon>Gammaproteobacteria</taxon>
        <taxon>Pseudomonadales</taxon>
        <taxon>Pseudomonadaceae</taxon>
        <taxon>Pseudomonas</taxon>
        <taxon>Pseudomonas syringae</taxon>
    </lineage>
</organism>
<dbReference type="Pfam" id="PF00528">
    <property type="entry name" value="BPD_transp_1"/>
    <property type="match status" value="1"/>
</dbReference>
<evidence type="ECO:0000256" key="12">
    <source>
        <dbReference type="RuleBase" id="RU363032"/>
    </source>
</evidence>
<dbReference type="PANTHER" id="PTHR30450:SF5">
    <property type="entry name" value="HISTIDINE TRANSPORT SYSTEM PERMEASE PROTEIN HISM"/>
    <property type="match status" value="1"/>
</dbReference>
<comment type="caution">
    <text evidence="14">The sequence shown here is derived from an EMBL/GenBank/DDBJ whole genome shotgun (WGS) entry which is preliminary data.</text>
</comment>
<dbReference type="InterPro" id="IPR051322">
    <property type="entry name" value="AA_ABC_Transporter_Permease"/>
</dbReference>
<keyword evidence="4" id="KW-1003">Cell membrane</keyword>
<evidence type="ECO:0000313" key="14">
    <source>
        <dbReference type="EMBL" id="RMU67087.1"/>
    </source>
</evidence>
<dbReference type="GO" id="GO:0043190">
    <property type="term" value="C:ATP-binding cassette (ABC) transporter complex"/>
    <property type="evidence" value="ECO:0007669"/>
    <property type="project" value="InterPro"/>
</dbReference>
<evidence type="ECO:0000256" key="1">
    <source>
        <dbReference type="ARBA" id="ARBA00004429"/>
    </source>
</evidence>
<comment type="subunit">
    <text evidence="11">The HisPMQJ complex is composed of two ATP-binding proteins (HisP), two transmembrane proteins (HisM and HisQ) and a solute-binding protein (HisJ). The HisPMQ-ArgT complex is composed of two ATP-binding proteins (HisP), two transmembrane proteins (HisM and HisQ) and a solute-binding protein (ArgT).</text>
</comment>
<keyword evidence="7" id="KW-0029">Amino-acid transport</keyword>
<feature type="transmembrane region" description="Helical" evidence="12">
    <location>
        <begin position="67"/>
        <end position="89"/>
    </location>
</feature>
<dbReference type="EMBL" id="RBUA01000028">
    <property type="protein sequence ID" value="RMU67087.1"/>
    <property type="molecule type" value="Genomic_DNA"/>
</dbReference>
<dbReference type="NCBIfam" id="TIGR01726">
    <property type="entry name" value="HEQRo_perm_3TM"/>
    <property type="match status" value="1"/>
</dbReference>
<evidence type="ECO:0000259" key="13">
    <source>
        <dbReference type="PROSITE" id="PS50928"/>
    </source>
</evidence>
<dbReference type="Proteomes" id="UP000280395">
    <property type="component" value="Unassembled WGS sequence"/>
</dbReference>
<feature type="transmembrane region" description="Helical" evidence="12">
    <location>
        <begin position="109"/>
        <end position="131"/>
    </location>
</feature>
<dbReference type="InterPro" id="IPR035906">
    <property type="entry name" value="MetI-like_sf"/>
</dbReference>
<dbReference type="AlphaFoldDB" id="A0A3M5WBY1"/>
<accession>A0A3M5WBY1</accession>
<dbReference type="GO" id="GO:0022857">
    <property type="term" value="F:transmembrane transporter activity"/>
    <property type="evidence" value="ECO:0007669"/>
    <property type="project" value="InterPro"/>
</dbReference>
<evidence type="ECO:0000256" key="8">
    <source>
        <dbReference type="ARBA" id="ARBA00022989"/>
    </source>
</evidence>
<evidence type="ECO:0000313" key="15">
    <source>
        <dbReference type="Proteomes" id="UP000280395"/>
    </source>
</evidence>
<evidence type="ECO:0000256" key="2">
    <source>
        <dbReference type="ARBA" id="ARBA00010072"/>
    </source>
</evidence>
<keyword evidence="8 12" id="KW-1133">Transmembrane helix</keyword>
<evidence type="ECO:0000256" key="11">
    <source>
        <dbReference type="ARBA" id="ARBA00046835"/>
    </source>
</evidence>
<reference evidence="14 15" key="1">
    <citation type="submission" date="2018-08" db="EMBL/GenBank/DDBJ databases">
        <title>Recombination of ecologically and evolutionarily significant loci maintains genetic cohesion in the Pseudomonas syringae species complex.</title>
        <authorList>
            <person name="Dillon M."/>
            <person name="Thakur S."/>
            <person name="Almeida R.N.D."/>
            <person name="Weir B.S."/>
            <person name="Guttman D.S."/>
        </authorList>
    </citation>
    <scope>NUCLEOTIDE SEQUENCE [LARGE SCALE GENOMIC DNA]</scope>
    <source>
        <strain evidence="14 15">ICMP 14479</strain>
    </source>
</reference>
<feature type="transmembrane region" description="Helical" evidence="12">
    <location>
        <begin position="201"/>
        <end position="224"/>
    </location>
</feature>
<keyword evidence="6 12" id="KW-0812">Transmembrane</keyword>
<sequence>MIIMIELIQEYWRPFIYSDGQQITGLAMTLWLTSASSCLGLLLALPLSIARTSSRRWLRWPVQSFTYVFRGTPLYIQLLIFYTGIYSIGAVREQPLLDAFFREALNCTLLAFALNTAAYTTEILAGAIRAMPRGEIEAARSLGFDGWKLYVHLIMPSALRRSLPYYSNEVIFMLHSTTLAFTATVPDILKVARDANAATFLTFQSFGLAAALYLCITFALICLFRLAERRWLSFLDSNR</sequence>
<keyword evidence="3 12" id="KW-0813">Transport</keyword>